<dbReference type="AlphaFoldDB" id="A0A1D8JEU3"/>
<dbReference type="Proteomes" id="UP000185746">
    <property type="component" value="Chromosome"/>
</dbReference>
<sequence length="217" mass="25087">MESQKEHPKMYLEIVGELRNLIEEENIKTGGKLPSERVLAERMQVGRSTIREALRSLELLGVIETRRGEGTFLADFQKNQFVDVLSGFILQQSTSIQDVMETRRIHEIAAIQTVCKRSELRKLPVWESLLAKVEYDESMKRIDLIREMIVSTGNRLSLKIWMLLKQYSQVPYEIVMTPAEKNYVKELLVGLLAGDEAKTLKEYNNWISLVEGEREES</sequence>
<evidence type="ECO:0000313" key="5">
    <source>
        <dbReference type="EMBL" id="AOV07230.1"/>
    </source>
</evidence>
<dbReference type="EMBL" id="CP017560">
    <property type="protein sequence ID" value="AOV07230.1"/>
    <property type="molecule type" value="Genomic_DNA"/>
</dbReference>
<dbReference type="PROSITE" id="PS50949">
    <property type="entry name" value="HTH_GNTR"/>
    <property type="match status" value="1"/>
</dbReference>
<keyword evidence="6" id="KW-1185">Reference proteome</keyword>
<dbReference type="GO" id="GO:0003677">
    <property type="term" value="F:DNA binding"/>
    <property type="evidence" value="ECO:0007669"/>
    <property type="project" value="UniProtKB-KW"/>
</dbReference>
<dbReference type="RefSeq" id="WP_075527360.1">
    <property type="nucleotide sequence ID" value="NZ_CP017560.1"/>
</dbReference>
<evidence type="ECO:0000256" key="3">
    <source>
        <dbReference type="ARBA" id="ARBA00023163"/>
    </source>
</evidence>
<dbReference type="Gene3D" id="1.10.10.10">
    <property type="entry name" value="Winged helix-like DNA-binding domain superfamily/Winged helix DNA-binding domain"/>
    <property type="match status" value="1"/>
</dbReference>
<dbReference type="PANTHER" id="PTHR43537">
    <property type="entry name" value="TRANSCRIPTIONAL REGULATOR, GNTR FAMILY"/>
    <property type="match status" value="1"/>
</dbReference>
<reference evidence="5 6" key="1">
    <citation type="submission" date="2016-09" db="EMBL/GenBank/DDBJ databases">
        <title>Complete genome sequence of the Lysinibacillus sphaericus LMG 22257, a specie of Bacillus with ureolytic activity that can effectively biodeposit calcium carbonate.</title>
        <authorList>
            <person name="Yan W."/>
        </authorList>
    </citation>
    <scope>NUCLEOTIDE SEQUENCE [LARGE SCALE GENOMIC DNA]</scope>
    <source>
        <strain evidence="5 6">LMG 22257</strain>
    </source>
</reference>
<feature type="domain" description="HTH gntR-type" evidence="4">
    <location>
        <begin position="8"/>
        <end position="76"/>
    </location>
</feature>
<dbReference type="GO" id="GO:0003700">
    <property type="term" value="F:DNA-binding transcription factor activity"/>
    <property type="evidence" value="ECO:0007669"/>
    <property type="project" value="InterPro"/>
</dbReference>
<keyword evidence="3" id="KW-0804">Transcription</keyword>
<evidence type="ECO:0000259" key="4">
    <source>
        <dbReference type="PROSITE" id="PS50949"/>
    </source>
</evidence>
<dbReference type="PRINTS" id="PR00035">
    <property type="entry name" value="HTHGNTR"/>
</dbReference>
<protein>
    <submittedName>
        <fullName evidence="5">GntR family transcriptional regulator</fullName>
    </submittedName>
</protein>
<dbReference type="KEGG" id="surl:BI350_06535"/>
<proteinExistence type="predicted"/>
<dbReference type="InterPro" id="IPR036388">
    <property type="entry name" value="WH-like_DNA-bd_sf"/>
</dbReference>
<dbReference type="PANTHER" id="PTHR43537:SF54">
    <property type="entry name" value="TRANSCRIPTIONAL REGULATOR, GNTR FAMILY"/>
    <property type="match status" value="1"/>
</dbReference>
<evidence type="ECO:0000313" key="6">
    <source>
        <dbReference type="Proteomes" id="UP000185746"/>
    </source>
</evidence>
<dbReference type="SUPFAM" id="SSF46785">
    <property type="entry name" value="Winged helix' DNA-binding domain"/>
    <property type="match status" value="1"/>
</dbReference>
<accession>A0A1D8JEU3</accession>
<evidence type="ECO:0000256" key="1">
    <source>
        <dbReference type="ARBA" id="ARBA00023015"/>
    </source>
</evidence>
<keyword evidence="1" id="KW-0805">Transcription regulation</keyword>
<name>A0A1D8JEU3_9BACL</name>
<organism evidence="5 6">
    <name type="scientific">Sporosarcina ureilytica</name>
    <dbReference type="NCBI Taxonomy" id="298596"/>
    <lineage>
        <taxon>Bacteria</taxon>
        <taxon>Bacillati</taxon>
        <taxon>Bacillota</taxon>
        <taxon>Bacilli</taxon>
        <taxon>Bacillales</taxon>
        <taxon>Caryophanaceae</taxon>
        <taxon>Sporosarcina</taxon>
    </lineage>
</organism>
<dbReference type="Pfam" id="PF00392">
    <property type="entry name" value="GntR"/>
    <property type="match status" value="1"/>
</dbReference>
<evidence type="ECO:0000256" key="2">
    <source>
        <dbReference type="ARBA" id="ARBA00023125"/>
    </source>
</evidence>
<gene>
    <name evidence="5" type="ORF">BI350_06535</name>
</gene>
<dbReference type="InterPro" id="IPR036390">
    <property type="entry name" value="WH_DNA-bd_sf"/>
</dbReference>
<dbReference type="SMART" id="SM00345">
    <property type="entry name" value="HTH_GNTR"/>
    <property type="match status" value="1"/>
</dbReference>
<keyword evidence="2" id="KW-0238">DNA-binding</keyword>
<dbReference type="CDD" id="cd07377">
    <property type="entry name" value="WHTH_GntR"/>
    <property type="match status" value="1"/>
</dbReference>
<dbReference type="InterPro" id="IPR000524">
    <property type="entry name" value="Tscrpt_reg_HTH_GntR"/>
</dbReference>